<dbReference type="KEGG" id="tpal:117647727"/>
<dbReference type="RefSeq" id="XP_034245515.1">
    <property type="nucleotide sequence ID" value="XM_034389624.1"/>
</dbReference>
<sequence length="435" mass="48929">MESSTALESGTPLDSDIPRKSLASGTPLQPGSPLECGPPPESGASLESLPRELLLAVLAYVPTEQLLPLRLLGRRWKKLILEEPLWRHRRLDIPVAVDDNALFAAILRMAPALDTLKLRTGYMRSSQGLAYLRALAQGKCKIRFLDLHFAASAVSNKLISTVFSSRRNTLQKLHIVLYGLVLHSNLVPALKAIDALTELNTLRLDVSCGAYHGFSFKNLRLSNLQISCVLDKDLARDLIHLGRNSLKTIKCFSRMDKLKTDFVVCKNLTHLALYEWFDGLDEVVPQLPLLEFITFYVSSSLSESTANWLQWAHRNFAGKIHFAVEHYSADHSSLISSADNLRNVHRVTLNRGDLEQVTPPALVARLLKSLTAVEQLVLNFRTDFESLLLSWPASTVPRLQCLSVRSKYRKKPTAFRNSFMQAVQKWRPNLELKFL</sequence>
<organism evidence="4">
    <name type="scientific">Thrips palmi</name>
    <name type="common">Melon thrips</name>
    <dbReference type="NCBI Taxonomy" id="161013"/>
    <lineage>
        <taxon>Eukaryota</taxon>
        <taxon>Metazoa</taxon>
        <taxon>Ecdysozoa</taxon>
        <taxon>Arthropoda</taxon>
        <taxon>Hexapoda</taxon>
        <taxon>Insecta</taxon>
        <taxon>Pterygota</taxon>
        <taxon>Neoptera</taxon>
        <taxon>Paraneoptera</taxon>
        <taxon>Thysanoptera</taxon>
        <taxon>Terebrantia</taxon>
        <taxon>Thripoidea</taxon>
        <taxon>Thripidae</taxon>
        <taxon>Thrips</taxon>
    </lineage>
</organism>
<feature type="domain" description="F-box" evidence="2">
    <location>
        <begin position="43"/>
        <end position="89"/>
    </location>
</feature>
<reference evidence="4" key="1">
    <citation type="submission" date="2025-08" db="UniProtKB">
        <authorList>
            <consortium name="RefSeq"/>
        </authorList>
    </citation>
    <scope>IDENTIFICATION</scope>
    <source>
        <tissue evidence="4">Total insect</tissue>
    </source>
</reference>
<dbReference type="Proteomes" id="UP000515158">
    <property type="component" value="Unplaced"/>
</dbReference>
<dbReference type="SUPFAM" id="SSF81383">
    <property type="entry name" value="F-box domain"/>
    <property type="match status" value="1"/>
</dbReference>
<dbReference type="PROSITE" id="PS50181">
    <property type="entry name" value="FBOX"/>
    <property type="match status" value="1"/>
</dbReference>
<protein>
    <submittedName>
        <fullName evidence="4">Uncharacterized protein LOC117647727</fullName>
    </submittedName>
</protein>
<dbReference type="InterPro" id="IPR001810">
    <property type="entry name" value="F-box_dom"/>
</dbReference>
<dbReference type="Pfam" id="PF12937">
    <property type="entry name" value="F-box-like"/>
    <property type="match status" value="1"/>
</dbReference>
<accession>A0A6P8Z5W7</accession>
<proteinExistence type="predicted"/>
<evidence type="ECO:0000256" key="1">
    <source>
        <dbReference type="SAM" id="MobiDB-lite"/>
    </source>
</evidence>
<keyword evidence="3" id="KW-1185">Reference proteome</keyword>
<evidence type="ECO:0000259" key="2">
    <source>
        <dbReference type="PROSITE" id="PS50181"/>
    </source>
</evidence>
<evidence type="ECO:0000313" key="4">
    <source>
        <dbReference type="RefSeq" id="XP_034245515.1"/>
    </source>
</evidence>
<name>A0A6P8Z5W7_THRPL</name>
<dbReference type="SMART" id="SM00256">
    <property type="entry name" value="FBOX"/>
    <property type="match status" value="1"/>
</dbReference>
<dbReference type="OrthoDB" id="10257471at2759"/>
<feature type="region of interest" description="Disordered" evidence="1">
    <location>
        <begin position="1"/>
        <end position="44"/>
    </location>
</feature>
<dbReference type="InterPro" id="IPR036047">
    <property type="entry name" value="F-box-like_dom_sf"/>
</dbReference>
<dbReference type="AlphaFoldDB" id="A0A6P8Z5W7"/>
<dbReference type="GeneID" id="117647727"/>
<dbReference type="InterPro" id="IPR032675">
    <property type="entry name" value="LRR_dom_sf"/>
</dbReference>
<dbReference type="Gene3D" id="3.80.10.10">
    <property type="entry name" value="Ribonuclease Inhibitor"/>
    <property type="match status" value="1"/>
</dbReference>
<dbReference type="InParanoid" id="A0A6P8Z5W7"/>
<evidence type="ECO:0000313" key="3">
    <source>
        <dbReference type="Proteomes" id="UP000515158"/>
    </source>
</evidence>
<gene>
    <name evidence="4" type="primary">LOC117647727</name>
</gene>